<sequence>MKTIHVEVIEKLIEAKKLEQEALMMLLPKKMQSHLEVISNELKDMACEYITDLAQKLDTQKSTKQNEAKTHGVKKVDIG</sequence>
<reference evidence="1 2" key="1">
    <citation type="submission" date="2020-11" db="EMBL/GenBank/DDBJ databases">
        <title>Fusibacter basophilias sp. nov.</title>
        <authorList>
            <person name="Qiu D."/>
        </authorList>
    </citation>
    <scope>NUCLEOTIDE SEQUENCE [LARGE SCALE GENOMIC DNA]</scope>
    <source>
        <strain evidence="1 2">Q10-2</strain>
    </source>
</reference>
<accession>A0ABR9ZYN4</accession>
<evidence type="ECO:0000313" key="2">
    <source>
        <dbReference type="Proteomes" id="UP000614200"/>
    </source>
</evidence>
<keyword evidence="2" id="KW-1185">Reference proteome</keyword>
<dbReference type="Proteomes" id="UP000614200">
    <property type="component" value="Unassembled WGS sequence"/>
</dbReference>
<evidence type="ECO:0000313" key="1">
    <source>
        <dbReference type="EMBL" id="MBF4695576.1"/>
    </source>
</evidence>
<proteinExistence type="predicted"/>
<dbReference type="EMBL" id="JADKNH010000017">
    <property type="protein sequence ID" value="MBF4695576.1"/>
    <property type="molecule type" value="Genomic_DNA"/>
</dbReference>
<name>A0ABR9ZYN4_9FIRM</name>
<gene>
    <name evidence="1" type="ORF">ISU02_20980</name>
</gene>
<comment type="caution">
    <text evidence="1">The sequence shown here is derived from an EMBL/GenBank/DDBJ whole genome shotgun (WGS) entry which is preliminary data.</text>
</comment>
<organism evidence="1 2">
    <name type="scientific">Fusibacter ferrireducens</name>
    <dbReference type="NCBI Taxonomy" id="2785058"/>
    <lineage>
        <taxon>Bacteria</taxon>
        <taxon>Bacillati</taxon>
        <taxon>Bacillota</taxon>
        <taxon>Clostridia</taxon>
        <taxon>Eubacteriales</taxon>
        <taxon>Eubacteriales Family XII. Incertae Sedis</taxon>
        <taxon>Fusibacter</taxon>
    </lineage>
</organism>
<dbReference type="RefSeq" id="WP_194703814.1">
    <property type="nucleotide sequence ID" value="NZ_JADKNH010000017.1"/>
</dbReference>
<protein>
    <submittedName>
        <fullName evidence="1">Uncharacterized protein</fullName>
    </submittedName>
</protein>